<proteinExistence type="predicted"/>
<dbReference type="Gene3D" id="3.40.50.300">
    <property type="entry name" value="P-loop containing nucleotide triphosphate hydrolases"/>
    <property type="match status" value="1"/>
</dbReference>
<comment type="caution">
    <text evidence="1">The sequence shown here is derived from an EMBL/GenBank/DDBJ whole genome shotgun (WGS) entry which is preliminary data.</text>
</comment>
<dbReference type="AlphaFoldDB" id="A0A2D0NDX3"/>
<dbReference type="InterPro" id="IPR027417">
    <property type="entry name" value="P-loop_NTPase"/>
</dbReference>
<evidence type="ECO:0008006" key="3">
    <source>
        <dbReference type="Google" id="ProtNLM"/>
    </source>
</evidence>
<evidence type="ECO:0000313" key="1">
    <source>
        <dbReference type="EMBL" id="PHN06711.1"/>
    </source>
</evidence>
<evidence type="ECO:0000313" key="2">
    <source>
        <dbReference type="Proteomes" id="UP000223913"/>
    </source>
</evidence>
<keyword evidence="2" id="KW-1185">Reference proteome</keyword>
<protein>
    <recommendedName>
        <fullName evidence="3">Sulfotransferase</fullName>
    </recommendedName>
</protein>
<dbReference type="EMBL" id="PDUD01000017">
    <property type="protein sequence ID" value="PHN06711.1"/>
    <property type="molecule type" value="Genomic_DNA"/>
</dbReference>
<dbReference type="RefSeq" id="WP_099149968.1">
    <property type="nucleotide sequence ID" value="NZ_PDUD01000017.1"/>
</dbReference>
<name>A0A2D0NDX3_FLAN2</name>
<dbReference type="Proteomes" id="UP000223913">
    <property type="component" value="Unassembled WGS sequence"/>
</dbReference>
<sequence>MRTMLAALEPILIASPIQRSGTTLIQRLLSSAMDTLIYGETCANDLNMLIGLYVQKSSMYGRNDGWRSDQMQQVLAGAVNDWIPDLMPDPVEYVARFEDQVAGFFHYFAEFARRHGREQWGAKLPGWNTFQLEQLLQIMPRSRVVYIVRDLEPCVRSAKQMELCRNLADVQQFSQFWLMNLQEARRRLRSDRVFWIDYKVLVAEPESVLSELEEFTGCQKIDRTVMDHRIGDYHQDTGPVPALSQEESVIIRNIQSQIKAGG</sequence>
<reference evidence="1 2" key="1">
    <citation type="submission" date="2017-10" db="EMBL/GenBank/DDBJ databases">
        <title>The draft genome sequence of Lewinella nigricans NBRC 102662.</title>
        <authorList>
            <person name="Wang K."/>
        </authorList>
    </citation>
    <scope>NUCLEOTIDE SEQUENCE [LARGE SCALE GENOMIC DNA]</scope>
    <source>
        <strain evidence="1 2">NBRC 102662</strain>
    </source>
</reference>
<dbReference type="OrthoDB" id="1492700at2"/>
<dbReference type="SUPFAM" id="SSF52540">
    <property type="entry name" value="P-loop containing nucleoside triphosphate hydrolases"/>
    <property type="match status" value="1"/>
</dbReference>
<gene>
    <name evidence="1" type="ORF">CRP01_10465</name>
</gene>
<dbReference type="Pfam" id="PF13469">
    <property type="entry name" value="Sulfotransfer_3"/>
    <property type="match status" value="1"/>
</dbReference>
<accession>A0A2D0NDX3</accession>
<organism evidence="1 2">
    <name type="scientific">Flavilitoribacter nigricans (strain ATCC 23147 / DSM 23189 / NBRC 102662 / NCIMB 1420 / SS-2)</name>
    <name type="common">Lewinella nigricans</name>
    <dbReference type="NCBI Taxonomy" id="1122177"/>
    <lineage>
        <taxon>Bacteria</taxon>
        <taxon>Pseudomonadati</taxon>
        <taxon>Bacteroidota</taxon>
        <taxon>Saprospiria</taxon>
        <taxon>Saprospirales</taxon>
        <taxon>Lewinellaceae</taxon>
        <taxon>Flavilitoribacter</taxon>
    </lineage>
</organism>